<dbReference type="InterPro" id="IPR014757">
    <property type="entry name" value="Tscrpt_reg_IclR_C"/>
</dbReference>
<keyword evidence="1" id="KW-0805">Transcription regulation</keyword>
<dbReference type="GO" id="GO:0003677">
    <property type="term" value="F:DNA binding"/>
    <property type="evidence" value="ECO:0007669"/>
    <property type="project" value="UniProtKB-KW"/>
</dbReference>
<keyword evidence="3" id="KW-0804">Transcription</keyword>
<dbReference type="PROSITE" id="PS51077">
    <property type="entry name" value="HTH_ICLR"/>
    <property type="match status" value="1"/>
</dbReference>
<dbReference type="InterPro" id="IPR005471">
    <property type="entry name" value="Tscrpt_reg_IclR_N"/>
</dbReference>
<dbReference type="GO" id="GO:0003700">
    <property type="term" value="F:DNA-binding transcription factor activity"/>
    <property type="evidence" value="ECO:0007669"/>
    <property type="project" value="TreeGrafter"/>
</dbReference>
<feature type="domain" description="HTH iclR-type" evidence="4">
    <location>
        <begin position="5"/>
        <end position="67"/>
    </location>
</feature>
<evidence type="ECO:0000259" key="4">
    <source>
        <dbReference type="PROSITE" id="PS51077"/>
    </source>
</evidence>
<organism evidence="6 7">
    <name type="scientific">Alterirhizorhabdus solaris</name>
    <dbReference type="NCBI Taxonomy" id="2529389"/>
    <lineage>
        <taxon>Bacteria</taxon>
        <taxon>Pseudomonadati</taxon>
        <taxon>Pseudomonadota</taxon>
        <taxon>Alphaproteobacteria</taxon>
        <taxon>Sphingomonadales</taxon>
        <taxon>Rhizorhabdaceae</taxon>
        <taxon>Alterirhizorhabdus</taxon>
    </lineage>
</organism>
<dbReference type="AlphaFoldDB" id="A0A558RBM0"/>
<dbReference type="PANTHER" id="PTHR30136:SF35">
    <property type="entry name" value="HTH-TYPE TRANSCRIPTIONAL REGULATOR RV1719"/>
    <property type="match status" value="1"/>
</dbReference>
<dbReference type="RefSeq" id="WP_145148293.1">
    <property type="nucleotide sequence ID" value="NZ_VNIM01000008.1"/>
</dbReference>
<reference evidence="6 7" key="1">
    <citation type="submission" date="2019-07" db="EMBL/GenBank/DDBJ databases">
        <title>Sphingomonas solaris sp. nov., isolated from a solar panel from Boston, Massachusetts.</title>
        <authorList>
            <person name="Tanner K."/>
            <person name="Pascual J."/>
            <person name="Mancuso C."/>
            <person name="Pereto J."/>
            <person name="Khalil A."/>
            <person name="Vilanova C."/>
        </authorList>
    </citation>
    <scope>NUCLEOTIDE SEQUENCE [LARGE SCALE GENOMIC DNA]</scope>
    <source>
        <strain evidence="6 7">R4DWN</strain>
    </source>
</reference>
<evidence type="ECO:0000313" key="7">
    <source>
        <dbReference type="Proteomes" id="UP000318681"/>
    </source>
</evidence>
<dbReference type="SUPFAM" id="SSF55781">
    <property type="entry name" value="GAF domain-like"/>
    <property type="match status" value="1"/>
</dbReference>
<evidence type="ECO:0000313" key="6">
    <source>
        <dbReference type="EMBL" id="TVV76662.1"/>
    </source>
</evidence>
<keyword evidence="7" id="KW-1185">Reference proteome</keyword>
<gene>
    <name evidence="6" type="ORF">FOY91_03790</name>
</gene>
<dbReference type="OrthoDB" id="6057486at2"/>
<evidence type="ECO:0000256" key="2">
    <source>
        <dbReference type="ARBA" id="ARBA00023125"/>
    </source>
</evidence>
<dbReference type="Proteomes" id="UP000318681">
    <property type="component" value="Unassembled WGS sequence"/>
</dbReference>
<protein>
    <submittedName>
        <fullName evidence="6">Helix-turn-helix domain-containing protein</fullName>
    </submittedName>
</protein>
<feature type="domain" description="IclR-ED" evidence="5">
    <location>
        <begin position="68"/>
        <end position="274"/>
    </location>
</feature>
<dbReference type="PROSITE" id="PS51078">
    <property type="entry name" value="ICLR_ED"/>
    <property type="match status" value="1"/>
</dbReference>
<dbReference type="InterPro" id="IPR036388">
    <property type="entry name" value="WH-like_DNA-bd_sf"/>
</dbReference>
<evidence type="ECO:0000256" key="3">
    <source>
        <dbReference type="ARBA" id="ARBA00023163"/>
    </source>
</evidence>
<keyword evidence="2" id="KW-0238">DNA-binding</keyword>
<dbReference type="InterPro" id="IPR036390">
    <property type="entry name" value="WH_DNA-bd_sf"/>
</dbReference>
<dbReference type="InterPro" id="IPR050707">
    <property type="entry name" value="HTH_MetabolicPath_Reg"/>
</dbReference>
<evidence type="ECO:0000256" key="1">
    <source>
        <dbReference type="ARBA" id="ARBA00023015"/>
    </source>
</evidence>
<proteinExistence type="predicted"/>
<comment type="caution">
    <text evidence="6">The sequence shown here is derived from an EMBL/GenBank/DDBJ whole genome shotgun (WGS) entry which is preliminary data.</text>
</comment>
<dbReference type="InterPro" id="IPR029016">
    <property type="entry name" value="GAF-like_dom_sf"/>
</dbReference>
<dbReference type="Gene3D" id="3.30.450.40">
    <property type="match status" value="1"/>
</dbReference>
<evidence type="ECO:0000259" key="5">
    <source>
        <dbReference type="PROSITE" id="PS51078"/>
    </source>
</evidence>
<dbReference type="SUPFAM" id="SSF46785">
    <property type="entry name" value="Winged helix' DNA-binding domain"/>
    <property type="match status" value="1"/>
</dbReference>
<dbReference type="SMART" id="SM00346">
    <property type="entry name" value="HTH_ICLR"/>
    <property type="match status" value="1"/>
</dbReference>
<dbReference type="GO" id="GO:0045892">
    <property type="term" value="P:negative regulation of DNA-templated transcription"/>
    <property type="evidence" value="ECO:0007669"/>
    <property type="project" value="TreeGrafter"/>
</dbReference>
<dbReference type="PANTHER" id="PTHR30136">
    <property type="entry name" value="HELIX-TURN-HELIX TRANSCRIPTIONAL REGULATOR, ICLR FAMILY"/>
    <property type="match status" value="1"/>
</dbReference>
<name>A0A558RBM0_9SPHN</name>
<dbReference type="Gene3D" id="1.10.10.10">
    <property type="entry name" value="Winged helix-like DNA-binding domain superfamily/Winged helix DNA-binding domain"/>
    <property type="match status" value="1"/>
</dbReference>
<sequence length="278" mass="30052">MTQLSAPVARAVAVLNFLAGHPEQAFTLTEIAKTLRLSSATCHNLLAALVEAGYAYRTAGKTYVLGPALARVAQASLAPAIIMQVARPEMRLLADEFDVVCSAYHLVDNEVVVRERASAVSHITWNAPYIRTVPVAAPLGREFVTGTEAVFDAWLDTADPPLEPAYRVKLHEAQRFLCARGFTFATRTVPLVDRETARSLQYQAALTDYTQAAIDPAESYQLAYVAAPVFSRPGLAAFGLSLAGFTGPVTGDRIDLMGERLRAACDRIGAFIAGRELR</sequence>
<dbReference type="EMBL" id="VNIM01000008">
    <property type="protein sequence ID" value="TVV76662.1"/>
    <property type="molecule type" value="Genomic_DNA"/>
</dbReference>
<dbReference type="Pfam" id="PF09339">
    <property type="entry name" value="HTH_IclR"/>
    <property type="match status" value="1"/>
</dbReference>
<accession>A0A558RBM0</accession>